<organism evidence="11 14">
    <name type="scientific">Rhizophagus irregularis</name>
    <dbReference type="NCBI Taxonomy" id="588596"/>
    <lineage>
        <taxon>Eukaryota</taxon>
        <taxon>Fungi</taxon>
        <taxon>Fungi incertae sedis</taxon>
        <taxon>Mucoromycota</taxon>
        <taxon>Glomeromycotina</taxon>
        <taxon>Glomeromycetes</taxon>
        <taxon>Glomerales</taxon>
        <taxon>Glomeraceae</taxon>
        <taxon>Rhizophagus</taxon>
    </lineage>
</organism>
<evidence type="ECO:0000256" key="4">
    <source>
        <dbReference type="ARBA" id="ARBA00011881"/>
    </source>
</evidence>
<evidence type="ECO:0000313" key="14">
    <source>
        <dbReference type="Proteomes" id="UP000684084"/>
    </source>
</evidence>
<evidence type="ECO:0000313" key="11">
    <source>
        <dbReference type="EMBL" id="CAB5368281.1"/>
    </source>
</evidence>
<dbReference type="Pfam" id="PF00326">
    <property type="entry name" value="Peptidase_S9"/>
    <property type="match status" value="1"/>
</dbReference>
<dbReference type="Proteomes" id="UP000684084">
    <property type="component" value="Unassembled WGS sequence"/>
</dbReference>
<dbReference type="InterPro" id="IPR001375">
    <property type="entry name" value="Peptidase_S9_cat"/>
</dbReference>
<dbReference type="SUPFAM" id="SSF53474">
    <property type="entry name" value="alpha/beta-Hydrolases"/>
    <property type="match status" value="1"/>
</dbReference>
<dbReference type="Proteomes" id="UP000233469">
    <property type="component" value="Unassembled WGS sequence"/>
</dbReference>
<protein>
    <recommendedName>
        <fullName evidence="5">acylaminoacyl-peptidase</fullName>
        <ecNumber evidence="5">3.4.19.1</ecNumber>
    </recommendedName>
    <alternativeName>
        <fullName evidence="8">Dipeptidyl-peptidase V</fullName>
    </alternativeName>
</protein>
<dbReference type="Gene3D" id="3.40.50.1820">
    <property type="entry name" value="alpha/beta hydrolase"/>
    <property type="match status" value="1"/>
</dbReference>
<evidence type="ECO:0000313" key="13">
    <source>
        <dbReference type="Proteomes" id="UP000233469"/>
    </source>
</evidence>
<evidence type="ECO:0000256" key="5">
    <source>
        <dbReference type="ARBA" id="ARBA00012917"/>
    </source>
</evidence>
<comment type="similarity">
    <text evidence="3">Belongs to the peptidase S9C family.</text>
</comment>
<accession>A0A2I1DZP3</accession>
<comment type="catalytic activity">
    <reaction evidence="1">
        <text>Cleavage of an N-acetyl or N-formyl amino acid from the N-terminus of a polypeptide.</text>
        <dbReference type="EC" id="3.4.19.1"/>
    </reaction>
</comment>
<dbReference type="VEuPathDB" id="FungiDB:FUN_007248"/>
<feature type="domain" description="Acylamino-acid-releasing enzyme N-terminal" evidence="10">
    <location>
        <begin position="12"/>
        <end position="444"/>
    </location>
</feature>
<dbReference type="VEuPathDB" id="FungiDB:RhiirA1_533333"/>
<evidence type="ECO:0000313" key="12">
    <source>
        <dbReference type="EMBL" id="PKK79596.1"/>
    </source>
</evidence>
<sequence length="719" mass="79835">MTVSEKSVQTTDDNNEKEDSIGLKTFKLLATIPTYAGVKTFSSETNGDNPSVLSIQVILSQRDLKRKLKRLIVKQLVVSLPTKGSSDTVAKVITSSFLPIDLGDVVLQAESPSGNKLLILRCVSNDKGKKSFVEIWDKGNLKQSIDVTDSHGDFYSDGTFGSLKWAKNEEKAVYIAERKALDEKDEKKCDFVPGWGEKFVNKRVSVIVIVNVLESKVEVLPEFEKIVPGQVFFGPGDKTLIFNGYNREPRYYGIYACINRLVGIYQTKLDGTDLVHLTEQLEHARSPRLAPSEKVLIYYSNPISGPHSYCSELREYNFSTNTHRVVVPIVHTPSDSFQNGFPGIYNDQMARKSFITFDDKEFLIIQSCWRSRGVVLAINLDTGKVQDLTSTGSWSLFIACNNYIIASRGAPNDFPELYIGIVTGYQNDTLKVDWTCIDKPNIEEVEPILSKITWSIIQPIPDNKNLEVIYVKPNETSENKKPPLIVCPHGGPHGVITADISLSITTLISLGYVVAIVNYTGSTGFGQDSIDALIGKAGDLEVKEVQASAQYFIDNGLVDPNKVIVMGGSHGGFISAHLIGKYPDFYKACVMKNPVLNIGGMATITDIPDWCFSEIGLPYSLTNPPIVKPSDYKLMYENSPINNIDKVKTPTLLMLGSEDKRVPHNDGLNWYYYLKGKGDVEILCKIYKETGHALDSVDAEIFGTDIVIKFLEEKIGKLE</sequence>
<gene>
    <name evidence="11" type="ORF">CHRIB12_LOCUS11667</name>
    <name evidence="12" type="ORF">RhiirC2_768986</name>
</gene>
<dbReference type="EMBL" id="CAGKOT010000025">
    <property type="protein sequence ID" value="CAB5368281.1"/>
    <property type="molecule type" value="Genomic_DNA"/>
</dbReference>
<dbReference type="PANTHER" id="PTHR42776:SF4">
    <property type="entry name" value="ACYLAMINO-ACID-RELEASING ENZYME"/>
    <property type="match status" value="1"/>
</dbReference>
<keyword evidence="6" id="KW-0963">Cytoplasm</keyword>
<reference evidence="12 13" key="1">
    <citation type="submission" date="2016-04" db="EMBL/GenBank/DDBJ databases">
        <title>Genome analyses suggest a sexual origin of heterokaryosis in a supposedly ancient asexual fungus.</title>
        <authorList>
            <person name="Ropars J."/>
            <person name="Sedzielewska K."/>
            <person name="Noel J."/>
            <person name="Charron P."/>
            <person name="Farinelli L."/>
            <person name="Marton T."/>
            <person name="Kruger M."/>
            <person name="Pelin A."/>
            <person name="Brachmann A."/>
            <person name="Corradi N."/>
        </authorList>
    </citation>
    <scope>NUCLEOTIDE SEQUENCE [LARGE SCALE GENOMIC DNA]</scope>
    <source>
        <strain evidence="12 13">C2</strain>
    </source>
</reference>
<comment type="subcellular location">
    <subcellularLocation>
        <location evidence="2">Cytoplasm</location>
    </subcellularLocation>
</comment>
<comment type="caution">
    <text evidence="11">The sequence shown here is derived from an EMBL/GenBank/DDBJ whole genome shotgun (WGS) entry which is preliminary data.</text>
</comment>
<evidence type="ECO:0000256" key="8">
    <source>
        <dbReference type="ARBA" id="ARBA00032829"/>
    </source>
</evidence>
<keyword evidence="7 12" id="KW-0378">Hydrolase</keyword>
<dbReference type="EC" id="3.4.19.1" evidence="5"/>
<dbReference type="AlphaFoldDB" id="A0A2I1DZP3"/>
<evidence type="ECO:0000256" key="3">
    <source>
        <dbReference type="ARBA" id="ARBA00010040"/>
    </source>
</evidence>
<proteinExistence type="inferred from homology"/>
<dbReference type="VEuPathDB" id="FungiDB:RhiirFUN_009511"/>
<dbReference type="GO" id="GO:0006508">
    <property type="term" value="P:proteolysis"/>
    <property type="evidence" value="ECO:0007669"/>
    <property type="project" value="InterPro"/>
</dbReference>
<dbReference type="PANTHER" id="PTHR42776">
    <property type="entry name" value="SERINE PEPTIDASE S9 FAMILY MEMBER"/>
    <property type="match status" value="1"/>
</dbReference>
<dbReference type="GO" id="GO:0008242">
    <property type="term" value="F:omega peptidase activity"/>
    <property type="evidence" value="ECO:0007669"/>
    <property type="project" value="UniProtKB-EC"/>
</dbReference>
<evidence type="ECO:0000256" key="1">
    <source>
        <dbReference type="ARBA" id="ARBA00000721"/>
    </source>
</evidence>
<feature type="domain" description="Peptidase S9 prolyl oligopeptidase catalytic" evidence="9">
    <location>
        <begin position="502"/>
        <end position="717"/>
    </location>
</feature>
<evidence type="ECO:0000256" key="6">
    <source>
        <dbReference type="ARBA" id="ARBA00022490"/>
    </source>
</evidence>
<dbReference type="Pfam" id="PF19283">
    <property type="entry name" value="APEH_N"/>
    <property type="match status" value="1"/>
</dbReference>
<dbReference type="OrthoDB" id="43744at2759"/>
<evidence type="ECO:0000259" key="9">
    <source>
        <dbReference type="Pfam" id="PF00326"/>
    </source>
</evidence>
<reference evidence="12 13" key="2">
    <citation type="submission" date="2017-10" db="EMBL/GenBank/DDBJ databases">
        <title>Extensive intraspecific genome diversity in a model arbuscular mycorrhizal fungus.</title>
        <authorList>
            <person name="Chen E.C.H."/>
            <person name="Morin E."/>
            <person name="Baudet D."/>
            <person name="Noel J."/>
            <person name="Ndikumana S."/>
            <person name="Charron P."/>
            <person name="St-Onge C."/>
            <person name="Giorgi J."/>
            <person name="Grigoriev I.V."/>
            <person name="Roux C."/>
            <person name="Martin F.M."/>
            <person name="Corradi N."/>
        </authorList>
    </citation>
    <scope>NUCLEOTIDE SEQUENCE [LARGE SCALE GENOMIC DNA]</scope>
    <source>
        <strain evidence="12 13">C2</strain>
    </source>
</reference>
<evidence type="ECO:0000256" key="2">
    <source>
        <dbReference type="ARBA" id="ARBA00004496"/>
    </source>
</evidence>
<evidence type="ECO:0000259" key="10">
    <source>
        <dbReference type="Pfam" id="PF19283"/>
    </source>
</evidence>
<dbReference type="GO" id="GO:0004252">
    <property type="term" value="F:serine-type endopeptidase activity"/>
    <property type="evidence" value="ECO:0007669"/>
    <property type="project" value="TreeGrafter"/>
</dbReference>
<reference evidence="11" key="3">
    <citation type="submission" date="2020-05" db="EMBL/GenBank/DDBJ databases">
        <authorList>
            <person name="Rincon C."/>
            <person name="Sanders R I."/>
            <person name="Robbins C."/>
            <person name="Chaturvedi A."/>
        </authorList>
    </citation>
    <scope>NUCLEOTIDE SEQUENCE</scope>
    <source>
        <strain evidence="11">CHB12</strain>
    </source>
</reference>
<dbReference type="InterPro" id="IPR029058">
    <property type="entry name" value="AB_hydrolase_fold"/>
</dbReference>
<evidence type="ECO:0000256" key="7">
    <source>
        <dbReference type="ARBA" id="ARBA00022801"/>
    </source>
</evidence>
<name>A0A2I1DZP3_9GLOM</name>
<dbReference type="SUPFAM" id="SSF82171">
    <property type="entry name" value="DPP6 N-terminal domain-like"/>
    <property type="match status" value="1"/>
</dbReference>
<comment type="subunit">
    <text evidence="4">Homotetramer.</text>
</comment>
<dbReference type="InterPro" id="IPR045550">
    <property type="entry name" value="AARE_N"/>
</dbReference>
<dbReference type="GO" id="GO:0005737">
    <property type="term" value="C:cytoplasm"/>
    <property type="evidence" value="ECO:0007669"/>
    <property type="project" value="UniProtKB-SubCell"/>
</dbReference>
<dbReference type="EMBL" id="LLXL01000040">
    <property type="protein sequence ID" value="PKK79596.1"/>
    <property type="molecule type" value="Genomic_DNA"/>
</dbReference>